<evidence type="ECO:0000313" key="1">
    <source>
        <dbReference type="EMBL" id="KAJ9489659.1"/>
    </source>
</evidence>
<dbReference type="AlphaFoldDB" id="A0AAI9XAN7"/>
<dbReference type="EMBL" id="LACB01000078">
    <property type="protein sequence ID" value="KAJ9489659.1"/>
    <property type="molecule type" value="Genomic_DNA"/>
</dbReference>
<keyword evidence="2" id="KW-1185">Reference proteome</keyword>
<accession>A0AAI9XAN7</accession>
<proteinExistence type="predicted"/>
<organism evidence="1 2">
    <name type="scientific">Penicillium thymicola</name>
    <dbReference type="NCBI Taxonomy" id="293382"/>
    <lineage>
        <taxon>Eukaryota</taxon>
        <taxon>Fungi</taxon>
        <taxon>Dikarya</taxon>
        <taxon>Ascomycota</taxon>
        <taxon>Pezizomycotina</taxon>
        <taxon>Eurotiomycetes</taxon>
        <taxon>Eurotiomycetidae</taxon>
        <taxon>Eurotiales</taxon>
        <taxon>Aspergillaceae</taxon>
        <taxon>Penicillium</taxon>
    </lineage>
</organism>
<reference evidence="1" key="2">
    <citation type="journal article" date="2016" name="Fungal Biol.">
        <title>Ochratoxin A production by Penicillium thymicola.</title>
        <authorList>
            <person name="Nguyen H.D.T."/>
            <person name="McMullin D.R."/>
            <person name="Ponomareva E."/>
            <person name="Riley R."/>
            <person name="Pomraning K.R."/>
            <person name="Baker S.E."/>
            <person name="Seifert K.A."/>
        </authorList>
    </citation>
    <scope>NUCLEOTIDE SEQUENCE</scope>
    <source>
        <strain evidence="1">DAOM 180753</strain>
    </source>
</reference>
<dbReference type="Proteomes" id="UP001227192">
    <property type="component" value="Unassembled WGS sequence"/>
</dbReference>
<gene>
    <name evidence="1" type="ORF">VN97_g3593</name>
</gene>
<reference evidence="1" key="1">
    <citation type="submission" date="2015-06" db="EMBL/GenBank/DDBJ databases">
        <authorList>
            <person name="Nguyen H."/>
        </authorList>
    </citation>
    <scope>NUCLEOTIDE SEQUENCE</scope>
    <source>
        <strain evidence="1">DAOM 180753</strain>
    </source>
</reference>
<comment type="caution">
    <text evidence="1">The sequence shown here is derived from an EMBL/GenBank/DDBJ whole genome shotgun (WGS) entry which is preliminary data.</text>
</comment>
<name>A0AAI9XAN7_PENTH</name>
<protein>
    <submittedName>
        <fullName evidence="1">Uncharacterized protein</fullName>
    </submittedName>
</protein>
<sequence>MTSNPKTFVLVTSDRWIYKTKEPLESKRRESPTQRNPNQPLRLIRQLNLQSLLSPALRHLPPSLPQNIHHLLLIRKLRLKLIKLIIQKHKTSNILQRLRIRISLLKIRLTHQRANPRCVLNRIPALNANLLD</sequence>
<evidence type="ECO:0000313" key="2">
    <source>
        <dbReference type="Proteomes" id="UP001227192"/>
    </source>
</evidence>